<accession>A0A5A7PBX1</accession>
<dbReference type="Proteomes" id="UP000325081">
    <property type="component" value="Unassembled WGS sequence"/>
</dbReference>
<evidence type="ECO:0000313" key="2">
    <source>
        <dbReference type="Proteomes" id="UP000325081"/>
    </source>
</evidence>
<sequence>MLTRKRTIPDSASSHVDDKVLVGLVPRKLDDNDLPFSDFDTAPTLLLTQLIHTMLDKRCSIMLLESDLDFHVVDKYNQPVAASLKIFVIFPMGIITIQHINTSDLR</sequence>
<organism evidence="1 2">
    <name type="scientific">Striga asiatica</name>
    <name type="common">Asiatic witchweed</name>
    <name type="synonym">Buchnera asiatica</name>
    <dbReference type="NCBI Taxonomy" id="4170"/>
    <lineage>
        <taxon>Eukaryota</taxon>
        <taxon>Viridiplantae</taxon>
        <taxon>Streptophyta</taxon>
        <taxon>Embryophyta</taxon>
        <taxon>Tracheophyta</taxon>
        <taxon>Spermatophyta</taxon>
        <taxon>Magnoliopsida</taxon>
        <taxon>eudicotyledons</taxon>
        <taxon>Gunneridae</taxon>
        <taxon>Pentapetalae</taxon>
        <taxon>asterids</taxon>
        <taxon>lamiids</taxon>
        <taxon>Lamiales</taxon>
        <taxon>Orobanchaceae</taxon>
        <taxon>Buchnereae</taxon>
        <taxon>Striga</taxon>
    </lineage>
</organism>
<comment type="caution">
    <text evidence="1">The sequence shown here is derived from an EMBL/GenBank/DDBJ whole genome shotgun (WGS) entry which is preliminary data.</text>
</comment>
<keyword evidence="2" id="KW-1185">Reference proteome</keyword>
<proteinExistence type="predicted"/>
<evidence type="ECO:0000313" key="1">
    <source>
        <dbReference type="EMBL" id="GER30423.1"/>
    </source>
</evidence>
<gene>
    <name evidence="1" type="ORF">STAS_06361</name>
</gene>
<protein>
    <submittedName>
        <fullName evidence="1">Tyrosine recombinase XerC</fullName>
    </submittedName>
</protein>
<dbReference type="EMBL" id="BKCP01004350">
    <property type="protein sequence ID" value="GER30423.1"/>
    <property type="molecule type" value="Genomic_DNA"/>
</dbReference>
<reference evidence="2" key="1">
    <citation type="journal article" date="2019" name="Curr. Biol.">
        <title>Genome Sequence of Striga asiatica Provides Insight into the Evolution of Plant Parasitism.</title>
        <authorList>
            <person name="Yoshida S."/>
            <person name="Kim S."/>
            <person name="Wafula E.K."/>
            <person name="Tanskanen J."/>
            <person name="Kim Y.M."/>
            <person name="Honaas L."/>
            <person name="Yang Z."/>
            <person name="Spallek T."/>
            <person name="Conn C.E."/>
            <person name="Ichihashi Y."/>
            <person name="Cheong K."/>
            <person name="Cui S."/>
            <person name="Der J.P."/>
            <person name="Gundlach H."/>
            <person name="Jiao Y."/>
            <person name="Hori C."/>
            <person name="Ishida J.K."/>
            <person name="Kasahara H."/>
            <person name="Kiba T."/>
            <person name="Kim M.S."/>
            <person name="Koo N."/>
            <person name="Laohavisit A."/>
            <person name="Lee Y.H."/>
            <person name="Lumba S."/>
            <person name="McCourt P."/>
            <person name="Mortimer J.C."/>
            <person name="Mutuku J.M."/>
            <person name="Nomura T."/>
            <person name="Sasaki-Sekimoto Y."/>
            <person name="Seto Y."/>
            <person name="Wang Y."/>
            <person name="Wakatake T."/>
            <person name="Sakakibara H."/>
            <person name="Demura T."/>
            <person name="Yamaguchi S."/>
            <person name="Yoneyama K."/>
            <person name="Manabe R.I."/>
            <person name="Nelson D.C."/>
            <person name="Schulman A.H."/>
            <person name="Timko M.P."/>
            <person name="dePamphilis C.W."/>
            <person name="Choi D."/>
            <person name="Shirasu K."/>
        </authorList>
    </citation>
    <scope>NUCLEOTIDE SEQUENCE [LARGE SCALE GENOMIC DNA]</scope>
    <source>
        <strain evidence="2">cv. UVA1</strain>
    </source>
</reference>
<name>A0A5A7PBX1_STRAF</name>
<dbReference type="AlphaFoldDB" id="A0A5A7PBX1"/>